<feature type="region of interest" description="Disordered" evidence="1">
    <location>
        <begin position="1"/>
        <end position="30"/>
    </location>
</feature>
<gene>
    <name evidence="2" type="ORF">TVY486_0201932</name>
</gene>
<dbReference type="SUPFAM" id="SSF52540">
    <property type="entry name" value="P-loop containing nucleoside triphosphate hydrolases"/>
    <property type="match status" value="1"/>
</dbReference>
<organism evidence="2">
    <name type="scientific">Trypanosoma vivax (strain Y486)</name>
    <dbReference type="NCBI Taxonomy" id="1055687"/>
    <lineage>
        <taxon>Eukaryota</taxon>
        <taxon>Discoba</taxon>
        <taxon>Euglenozoa</taxon>
        <taxon>Kinetoplastea</taxon>
        <taxon>Metakinetoplastina</taxon>
        <taxon>Trypanosomatida</taxon>
        <taxon>Trypanosomatidae</taxon>
        <taxon>Trypanosoma</taxon>
        <taxon>Duttonella</taxon>
    </lineage>
</organism>
<dbReference type="InterPro" id="IPR027417">
    <property type="entry name" value="P-loop_NTPase"/>
</dbReference>
<dbReference type="PANTHER" id="PTHR35615:SF7">
    <property type="entry name" value="PRESENT IN THE OUTER MITOCHONDRIAL MEMBRANE PROTEOME 22"/>
    <property type="match status" value="1"/>
</dbReference>
<feature type="region of interest" description="Disordered" evidence="1">
    <location>
        <begin position="325"/>
        <end position="368"/>
    </location>
</feature>
<name>G0TS56_TRYVY</name>
<feature type="region of interest" description="Disordered" evidence="1">
    <location>
        <begin position="75"/>
        <end position="101"/>
    </location>
</feature>
<dbReference type="AlphaFoldDB" id="G0TS56"/>
<dbReference type="OMA" id="GGLCCIP"/>
<reference evidence="2" key="1">
    <citation type="journal article" date="2012" name="Proc. Natl. Acad. Sci. U.S.A.">
        <title>Antigenic diversity is generated by distinct evolutionary mechanisms in African trypanosome species.</title>
        <authorList>
            <person name="Jackson A.P."/>
            <person name="Berry A."/>
            <person name="Aslett M."/>
            <person name="Allison H.C."/>
            <person name="Burton P."/>
            <person name="Vavrova-Anderson J."/>
            <person name="Brown R."/>
            <person name="Browne H."/>
            <person name="Corton N."/>
            <person name="Hauser H."/>
            <person name="Gamble J."/>
            <person name="Gilderthorp R."/>
            <person name="Marcello L."/>
            <person name="McQuillan J."/>
            <person name="Otto T.D."/>
            <person name="Quail M.A."/>
            <person name="Sanders M.J."/>
            <person name="van Tonder A."/>
            <person name="Ginger M.L."/>
            <person name="Field M.C."/>
            <person name="Barry J.D."/>
            <person name="Hertz-Fowler C."/>
            <person name="Berriman M."/>
        </authorList>
    </citation>
    <scope>NUCLEOTIDE SEQUENCE</scope>
    <source>
        <strain evidence="2">Y486</strain>
    </source>
</reference>
<proteinExistence type="predicted"/>
<evidence type="ECO:0000313" key="2">
    <source>
        <dbReference type="EMBL" id="CCC46780.1"/>
    </source>
</evidence>
<protein>
    <submittedName>
        <fullName evidence="2">Uncharacterized protein</fullName>
    </submittedName>
</protein>
<sequence length="718" mass="75925">MTERAGSKNAEPHTPASQAHAELAQVTPEPAPVLLRTTSILKKDRVSSASAKCAGDAGSCARVLGAPVVANVPGPATTARHGATTRVAEHTTTPPSEGAAPHQRYLPSRLGAVTQHTVPAPSPTEDMDRGDGQTAVGVPRGERPGLMAGKPEAGSFLAVHAGEGYFNPQMGSNCTRAGRSAYEMMLPGSFYASPATAGSTHSHPDRGASVYGAVLPGSFYASPATAGGAYSLVSGPSLYVQRTNSSADGWSRSSVYGGMVRGVDCAFGAQSSLYDSSRDCPARGRMLGSLYGDGSISHAVQKDTTILCANIATIGKHNALRRSGKRGGVKANAKISASADAPSGCGRAPRPAQGSARDPSATANSTEHIQVPDNYNIHSLVVIDSEEGSRSNVKVTASDGNSVAVMRDDGCCDTFANDECIVRRSARCAADSVLLSDLRSNWVAGRSSGFLVGAGSGRSGACVSLVRDFLQDCLRHLEEEKRTRPMDFDVTMTLGEVESSDRILDLLAVEKGARKPVQLASNPVYGPCLAGMSNKILHTAEEFCEVFDEAMERVGTAGRPVVGYFVLKQVKKSSTTRDVYLSCLCVGLFGEEVSRLAAMRDKSPTEPHMLFRYAIGGGSVTVLALVLSARDPQARQSLEELRSMRKVKNTPPRSGNVRRCLEITKKEIKRLEGKMEGMSARERLSADKLMARMQLIASDVEELLSQPETTTPRGYALC</sequence>
<dbReference type="VEuPathDB" id="TriTrypDB:TvY486_0201932"/>
<dbReference type="EMBL" id="HE573018">
    <property type="protein sequence ID" value="CCC46780.1"/>
    <property type="molecule type" value="Genomic_DNA"/>
</dbReference>
<dbReference type="PANTHER" id="PTHR35615">
    <property type="entry name" value="PRESENT IN THE OUTER MITOCHONDRIAL MEMBRANE PROTEOME 22-RELATED"/>
    <property type="match status" value="1"/>
</dbReference>
<evidence type="ECO:0000256" key="1">
    <source>
        <dbReference type="SAM" id="MobiDB-lite"/>
    </source>
</evidence>
<accession>G0TS56</accession>